<organism evidence="1 2">
    <name type="scientific">Methylobacterium longum</name>
    <dbReference type="NCBI Taxonomy" id="767694"/>
    <lineage>
        <taxon>Bacteria</taxon>
        <taxon>Pseudomonadati</taxon>
        <taxon>Pseudomonadota</taxon>
        <taxon>Alphaproteobacteria</taxon>
        <taxon>Hyphomicrobiales</taxon>
        <taxon>Methylobacteriaceae</taxon>
        <taxon>Methylobacterium</taxon>
    </lineage>
</organism>
<dbReference type="EMBL" id="JAUFPT010000097">
    <property type="protein sequence ID" value="MDN3574291.1"/>
    <property type="molecule type" value="Genomic_DNA"/>
</dbReference>
<gene>
    <name evidence="1" type="ORF">QWZ18_27255</name>
</gene>
<keyword evidence="2" id="KW-1185">Reference proteome</keyword>
<dbReference type="RefSeq" id="WP_238291121.1">
    <property type="nucleotide sequence ID" value="NZ_BPQS01000032.1"/>
</dbReference>
<protein>
    <submittedName>
        <fullName evidence="1">Uncharacterized protein</fullName>
    </submittedName>
</protein>
<name>A0ABT8AY01_9HYPH</name>
<evidence type="ECO:0000313" key="2">
    <source>
        <dbReference type="Proteomes" id="UP001244297"/>
    </source>
</evidence>
<reference evidence="2" key="1">
    <citation type="journal article" date="2019" name="Int. J. Syst. Evol. Microbiol.">
        <title>The Global Catalogue of Microorganisms (GCM) 10K type strain sequencing project: providing services to taxonomists for standard genome sequencing and annotation.</title>
        <authorList>
            <consortium name="The Broad Institute Genomics Platform"/>
            <consortium name="The Broad Institute Genome Sequencing Center for Infectious Disease"/>
            <person name="Wu L."/>
            <person name="Ma J."/>
        </authorList>
    </citation>
    <scope>NUCLEOTIDE SEQUENCE [LARGE SCALE GENOMIC DNA]</scope>
    <source>
        <strain evidence="2">CECT 7806</strain>
    </source>
</reference>
<accession>A0ABT8AY01</accession>
<comment type="caution">
    <text evidence="1">The sequence shown here is derived from an EMBL/GenBank/DDBJ whole genome shotgun (WGS) entry which is preliminary data.</text>
</comment>
<proteinExistence type="predicted"/>
<evidence type="ECO:0000313" key="1">
    <source>
        <dbReference type="EMBL" id="MDN3574291.1"/>
    </source>
</evidence>
<dbReference type="Proteomes" id="UP001244297">
    <property type="component" value="Unassembled WGS sequence"/>
</dbReference>
<sequence length="54" mass="5917">MSVAPDAALRRDAIPDMTRRLDGFARGVGFDEATPRQIVEKVARGARQHREAGP</sequence>